<keyword evidence="2" id="KW-1003">Cell membrane</keyword>
<dbReference type="GO" id="GO:0005886">
    <property type="term" value="C:plasma membrane"/>
    <property type="evidence" value="ECO:0007669"/>
    <property type="project" value="UniProtKB-SubCell"/>
</dbReference>
<evidence type="ECO:0000313" key="7">
    <source>
        <dbReference type="EMBL" id="NBR94637.1"/>
    </source>
</evidence>
<gene>
    <name evidence="7" type="ORF">EBT44_07510</name>
</gene>
<feature type="transmembrane region" description="Helical" evidence="6">
    <location>
        <begin position="167"/>
        <end position="190"/>
    </location>
</feature>
<dbReference type="GO" id="GO:0015171">
    <property type="term" value="F:amino acid transmembrane transporter activity"/>
    <property type="evidence" value="ECO:0007669"/>
    <property type="project" value="TreeGrafter"/>
</dbReference>
<feature type="transmembrane region" description="Helical" evidence="6">
    <location>
        <begin position="53"/>
        <end position="73"/>
    </location>
</feature>
<evidence type="ECO:0000256" key="4">
    <source>
        <dbReference type="ARBA" id="ARBA00022989"/>
    </source>
</evidence>
<dbReference type="EMBL" id="RFXN01000239">
    <property type="protein sequence ID" value="NBR94637.1"/>
    <property type="molecule type" value="Genomic_DNA"/>
</dbReference>
<evidence type="ECO:0000256" key="3">
    <source>
        <dbReference type="ARBA" id="ARBA00022692"/>
    </source>
</evidence>
<proteinExistence type="predicted"/>
<evidence type="ECO:0000256" key="1">
    <source>
        <dbReference type="ARBA" id="ARBA00004651"/>
    </source>
</evidence>
<dbReference type="Proteomes" id="UP000740727">
    <property type="component" value="Unassembled WGS sequence"/>
</dbReference>
<comment type="subcellular location">
    <subcellularLocation>
        <location evidence="1">Cell membrane</location>
        <topology evidence="1">Multi-pass membrane protein</topology>
    </subcellularLocation>
</comment>
<organism evidence="7 8">
    <name type="scientific">Candidatus Fonsibacter lacus</name>
    <dbReference type="NCBI Taxonomy" id="2576439"/>
    <lineage>
        <taxon>Bacteria</taxon>
        <taxon>Pseudomonadati</taxon>
        <taxon>Pseudomonadota</taxon>
        <taxon>Alphaproteobacteria</taxon>
        <taxon>Candidatus Pelagibacterales</taxon>
        <taxon>Candidatus Pelagibacterales incertae sedis</taxon>
        <taxon>Candidatus Fonsibacter</taxon>
    </lineage>
</organism>
<keyword evidence="5 6" id="KW-0472">Membrane</keyword>
<dbReference type="InterPro" id="IPR001123">
    <property type="entry name" value="LeuE-type"/>
</dbReference>
<protein>
    <submittedName>
        <fullName evidence="7">LysE family translocator</fullName>
    </submittedName>
</protein>
<sequence>APGPSVLFTIARAISWGRKVAVLTVIGNATGFFAMSTLVAVGVGPIIQSSDFIYAAVQWGGGLYLMYLGFDAIRKRNKDTHSMLEAGSANAPSTLRTIRDGFVVGILNPKGIVFNAAVTPQFIDRGVGKITLQLILLGAIFSLLALALDGTWGLLAGTARTWLATNVQRIVILRSIGGTVMIILGVLVLIQTQ</sequence>
<dbReference type="PANTHER" id="PTHR30086">
    <property type="entry name" value="ARGININE EXPORTER PROTEIN ARGO"/>
    <property type="match status" value="1"/>
</dbReference>
<evidence type="ECO:0000313" key="8">
    <source>
        <dbReference type="Proteomes" id="UP000740727"/>
    </source>
</evidence>
<keyword evidence="4 6" id="KW-1133">Transmembrane helix</keyword>
<accession>A0A965GE36</accession>
<feature type="transmembrane region" description="Helical" evidence="6">
    <location>
        <begin position="134"/>
        <end position="155"/>
    </location>
</feature>
<name>A0A965GE36_9PROT</name>
<evidence type="ECO:0000256" key="6">
    <source>
        <dbReference type="SAM" id="Phobius"/>
    </source>
</evidence>
<dbReference type="AlphaFoldDB" id="A0A965GE36"/>
<feature type="transmembrane region" description="Helical" evidence="6">
    <location>
        <begin position="20"/>
        <end position="47"/>
    </location>
</feature>
<feature type="non-terminal residue" evidence="7">
    <location>
        <position position="1"/>
    </location>
</feature>
<dbReference type="PIRSF" id="PIRSF006324">
    <property type="entry name" value="LeuE"/>
    <property type="match status" value="1"/>
</dbReference>
<dbReference type="PANTHER" id="PTHR30086:SF20">
    <property type="entry name" value="ARGININE EXPORTER PROTEIN ARGO-RELATED"/>
    <property type="match status" value="1"/>
</dbReference>
<comment type="caution">
    <text evidence="7">The sequence shown here is derived from an EMBL/GenBank/DDBJ whole genome shotgun (WGS) entry which is preliminary data.</text>
</comment>
<evidence type="ECO:0000256" key="5">
    <source>
        <dbReference type="ARBA" id="ARBA00023136"/>
    </source>
</evidence>
<evidence type="ECO:0000256" key="2">
    <source>
        <dbReference type="ARBA" id="ARBA00022475"/>
    </source>
</evidence>
<reference evidence="7" key="1">
    <citation type="submission" date="2018-10" db="EMBL/GenBank/DDBJ databases">
        <title>Iterative Subtractive Binning of Freshwater Chronoseries Metagenomes Recovers Nearly Complete Genomes from over Four Hundred Novel Species.</title>
        <authorList>
            <person name="Rodriguez-R L.M."/>
            <person name="Tsementzi D."/>
            <person name="Luo C."/>
            <person name="Konstantinidis K.T."/>
        </authorList>
    </citation>
    <scope>NUCLEOTIDE SEQUENCE</scope>
    <source>
        <strain evidence="7">WB5_2A_028</strain>
    </source>
</reference>
<dbReference type="Pfam" id="PF01810">
    <property type="entry name" value="LysE"/>
    <property type="match status" value="1"/>
</dbReference>
<keyword evidence="3 6" id="KW-0812">Transmembrane</keyword>